<name>A0ABS9KUV4_9BACT</name>
<sequence>MSFEKENFLRTRFIRHLQQLDGSAPPLWGKMSVQQMIEHFGGDVLQVANGRLVIEMFTPADQLPQMIEFLLSEKPFKKNLRNPLLGEEPLPLRFNTVQASIANLHGELIHFFEVFEQKPMMTTLNPIFGPLNFDQNVQLLYKHALHHLRQFGVNPYI</sequence>
<proteinExistence type="predicted"/>
<accession>A0ABS9KUV4</accession>
<evidence type="ECO:0000313" key="1">
    <source>
        <dbReference type="EMBL" id="MCG2616060.1"/>
    </source>
</evidence>
<comment type="caution">
    <text evidence="1">The sequence shown here is derived from an EMBL/GenBank/DDBJ whole genome shotgun (WGS) entry which is preliminary data.</text>
</comment>
<keyword evidence="2" id="KW-1185">Reference proteome</keyword>
<protein>
    <recommendedName>
        <fullName evidence="3">DUF1569 domain-containing protein</fullName>
    </recommendedName>
</protein>
<evidence type="ECO:0008006" key="3">
    <source>
        <dbReference type="Google" id="ProtNLM"/>
    </source>
</evidence>
<dbReference type="Gene3D" id="1.20.120.450">
    <property type="entry name" value="dinb family like domain"/>
    <property type="match status" value="1"/>
</dbReference>
<reference evidence="1" key="1">
    <citation type="submission" date="2022-01" db="EMBL/GenBank/DDBJ databases">
        <authorList>
            <person name="Jo J.-H."/>
            <person name="Im W.-T."/>
        </authorList>
    </citation>
    <scope>NUCLEOTIDE SEQUENCE</scope>
    <source>
        <strain evidence="1">NA20</strain>
    </source>
</reference>
<dbReference type="InterPro" id="IPR034660">
    <property type="entry name" value="DinB/YfiT-like"/>
</dbReference>
<dbReference type="EMBL" id="JAKLTR010000011">
    <property type="protein sequence ID" value="MCG2616060.1"/>
    <property type="molecule type" value="Genomic_DNA"/>
</dbReference>
<dbReference type="RefSeq" id="WP_237874598.1">
    <property type="nucleotide sequence ID" value="NZ_JAKLTR010000011.1"/>
</dbReference>
<gene>
    <name evidence="1" type="ORF">LZZ85_17320</name>
</gene>
<evidence type="ECO:0000313" key="2">
    <source>
        <dbReference type="Proteomes" id="UP001165367"/>
    </source>
</evidence>
<dbReference type="Proteomes" id="UP001165367">
    <property type="component" value="Unassembled WGS sequence"/>
</dbReference>
<organism evidence="1 2">
    <name type="scientific">Terrimonas ginsenosidimutans</name>
    <dbReference type="NCBI Taxonomy" id="2908004"/>
    <lineage>
        <taxon>Bacteria</taxon>
        <taxon>Pseudomonadati</taxon>
        <taxon>Bacteroidota</taxon>
        <taxon>Chitinophagia</taxon>
        <taxon>Chitinophagales</taxon>
        <taxon>Chitinophagaceae</taxon>
        <taxon>Terrimonas</taxon>
    </lineage>
</organism>